<dbReference type="PANTHER" id="PTHR43489">
    <property type="entry name" value="ISOMERASE"/>
    <property type="match status" value="1"/>
</dbReference>
<protein>
    <submittedName>
        <fullName evidence="5">Hydroxypyruvate isomerase</fullName>
    </submittedName>
</protein>
<proteinExistence type="inferred from homology"/>
<dbReference type="Proteomes" id="UP000199180">
    <property type="component" value="Unassembled WGS sequence"/>
</dbReference>
<dbReference type="PIRSF" id="PIRSF006241">
    <property type="entry name" value="HyI"/>
    <property type="match status" value="1"/>
</dbReference>
<feature type="active site" description="Proton donor/acceptor" evidence="3">
    <location>
        <position position="137"/>
    </location>
</feature>
<keyword evidence="6" id="KW-1185">Reference proteome</keyword>
<dbReference type="Pfam" id="PF01261">
    <property type="entry name" value="AP_endonuc_2"/>
    <property type="match status" value="1"/>
</dbReference>
<organism evidence="5 6">
    <name type="scientific">Paracoccus homiensis</name>
    <dbReference type="NCBI Taxonomy" id="364199"/>
    <lineage>
        <taxon>Bacteria</taxon>
        <taxon>Pseudomonadati</taxon>
        <taxon>Pseudomonadota</taxon>
        <taxon>Alphaproteobacteria</taxon>
        <taxon>Rhodobacterales</taxon>
        <taxon>Paracoccaceae</taxon>
        <taxon>Paracoccus</taxon>
    </lineage>
</organism>
<dbReference type="OrthoDB" id="9786584at2"/>
<keyword evidence="1 2" id="KW-0413">Isomerase</keyword>
<name>A0A1I0I5J5_9RHOB</name>
<dbReference type="Gene3D" id="3.20.20.150">
    <property type="entry name" value="Divalent-metal-dependent TIM barrel enzymes"/>
    <property type="match status" value="1"/>
</dbReference>
<dbReference type="GO" id="GO:0046487">
    <property type="term" value="P:glyoxylate metabolic process"/>
    <property type="evidence" value="ECO:0007669"/>
    <property type="project" value="TreeGrafter"/>
</dbReference>
<dbReference type="RefSeq" id="WP_090736904.1">
    <property type="nucleotide sequence ID" value="NZ_FOHO01000014.1"/>
</dbReference>
<dbReference type="SUPFAM" id="SSF51658">
    <property type="entry name" value="Xylose isomerase-like"/>
    <property type="match status" value="1"/>
</dbReference>
<evidence type="ECO:0000313" key="6">
    <source>
        <dbReference type="Proteomes" id="UP000199180"/>
    </source>
</evidence>
<accession>A0A1I0I5J5</accession>
<comment type="similarity">
    <text evidence="2">Belongs to the hyi family.</text>
</comment>
<evidence type="ECO:0000313" key="5">
    <source>
        <dbReference type="EMBL" id="SET91131.1"/>
    </source>
</evidence>
<dbReference type="EMBL" id="FOHO01000014">
    <property type="protein sequence ID" value="SET91131.1"/>
    <property type="molecule type" value="Genomic_DNA"/>
</dbReference>
<dbReference type="STRING" id="364199.SAMN04489858_11427"/>
<keyword evidence="5" id="KW-0670">Pyruvate</keyword>
<dbReference type="AlphaFoldDB" id="A0A1I0I5J5"/>
<sequence>MPRLAANLTMLFTDLAFEDRFEAARRAGFQGVEMLFPYDIPASTLRNAANRARMPVALINTPAPNWSGGPRGFAAVPDNVPLFQRDFLRALKLARTLKARHIHIMAGNASGDDAHRAFIANLTWAAAQDPDQSLTIEPINQTDRPGYFLSDFDQAAAILEQVGAANLGLQYDAYHAQMITGDALAVLQRQLSHIRHVQIAGCPGRAEPTAGQIDYPAIFAALDRAGYDGWISAEYHPAGLTEPGLGWLSDMQGTKARSIR</sequence>
<evidence type="ECO:0000256" key="3">
    <source>
        <dbReference type="PIRSR" id="PIRSR006241-50"/>
    </source>
</evidence>
<dbReference type="InterPro" id="IPR036237">
    <property type="entry name" value="Xyl_isomerase-like_sf"/>
</dbReference>
<evidence type="ECO:0000256" key="1">
    <source>
        <dbReference type="ARBA" id="ARBA00023235"/>
    </source>
</evidence>
<feature type="domain" description="Xylose isomerase-like TIM barrel" evidence="4">
    <location>
        <begin position="21"/>
        <end position="249"/>
    </location>
</feature>
<dbReference type="GO" id="GO:0008903">
    <property type="term" value="F:hydroxypyruvate isomerase activity"/>
    <property type="evidence" value="ECO:0007669"/>
    <property type="project" value="TreeGrafter"/>
</dbReference>
<dbReference type="PANTHER" id="PTHR43489:SF6">
    <property type="entry name" value="HYDROXYPYRUVATE ISOMERASE-RELATED"/>
    <property type="match status" value="1"/>
</dbReference>
<evidence type="ECO:0000256" key="2">
    <source>
        <dbReference type="PIRNR" id="PIRNR006241"/>
    </source>
</evidence>
<evidence type="ECO:0000259" key="4">
    <source>
        <dbReference type="Pfam" id="PF01261"/>
    </source>
</evidence>
<feature type="active site" description="Proton donor/acceptor" evidence="3">
    <location>
        <position position="234"/>
    </location>
</feature>
<dbReference type="InterPro" id="IPR050417">
    <property type="entry name" value="Sugar_Epim/Isomerase"/>
</dbReference>
<dbReference type="InterPro" id="IPR013022">
    <property type="entry name" value="Xyl_isomerase-like_TIM-brl"/>
</dbReference>
<reference evidence="5 6" key="1">
    <citation type="submission" date="2016-10" db="EMBL/GenBank/DDBJ databases">
        <authorList>
            <person name="de Groot N.N."/>
        </authorList>
    </citation>
    <scope>NUCLEOTIDE SEQUENCE [LARGE SCALE GENOMIC DNA]</scope>
    <source>
        <strain evidence="5 6">DSM 17862</strain>
    </source>
</reference>
<gene>
    <name evidence="5" type="ORF">SAMN04489858_11427</name>
</gene>
<dbReference type="InterPro" id="IPR026040">
    <property type="entry name" value="HyI-like"/>
</dbReference>